<organism evidence="1 2">
    <name type="scientific">Eragrostis curvula</name>
    <name type="common">weeping love grass</name>
    <dbReference type="NCBI Taxonomy" id="38414"/>
    <lineage>
        <taxon>Eukaryota</taxon>
        <taxon>Viridiplantae</taxon>
        <taxon>Streptophyta</taxon>
        <taxon>Embryophyta</taxon>
        <taxon>Tracheophyta</taxon>
        <taxon>Spermatophyta</taxon>
        <taxon>Magnoliopsida</taxon>
        <taxon>Liliopsida</taxon>
        <taxon>Poales</taxon>
        <taxon>Poaceae</taxon>
        <taxon>PACMAD clade</taxon>
        <taxon>Chloridoideae</taxon>
        <taxon>Eragrostideae</taxon>
        <taxon>Eragrostidinae</taxon>
        <taxon>Eragrostis</taxon>
    </lineage>
</organism>
<feature type="non-terminal residue" evidence="1">
    <location>
        <position position="1"/>
    </location>
</feature>
<sequence length="108" mass="11595">MAALPIGYNTEEHDARGAMHVSYDDLAPGGILGQVLQSPYQGALTVLELLREGNENLVLDSGRRAHRRLAGVARKPARSCCEAVLCGTLHLRLLLLPAGKLQCALKPI</sequence>
<evidence type="ECO:0000313" key="1">
    <source>
        <dbReference type="EMBL" id="TVU14905.1"/>
    </source>
</evidence>
<dbReference type="Proteomes" id="UP000324897">
    <property type="component" value="Unassembled WGS sequence"/>
</dbReference>
<name>A0A5J9TUD4_9POAL</name>
<proteinExistence type="predicted"/>
<comment type="caution">
    <text evidence="1">The sequence shown here is derived from an EMBL/GenBank/DDBJ whole genome shotgun (WGS) entry which is preliminary data.</text>
</comment>
<reference evidence="1 2" key="1">
    <citation type="journal article" date="2019" name="Sci. Rep.">
        <title>A high-quality genome of Eragrostis curvula grass provides insights into Poaceae evolution and supports new strategies to enhance forage quality.</title>
        <authorList>
            <person name="Carballo J."/>
            <person name="Santos B.A.C.M."/>
            <person name="Zappacosta D."/>
            <person name="Garbus I."/>
            <person name="Selva J.P."/>
            <person name="Gallo C.A."/>
            <person name="Diaz A."/>
            <person name="Albertini E."/>
            <person name="Caccamo M."/>
            <person name="Echenique V."/>
        </authorList>
    </citation>
    <scope>NUCLEOTIDE SEQUENCE [LARGE SCALE GENOMIC DNA]</scope>
    <source>
        <strain evidence="2">cv. Victoria</strain>
        <tissue evidence="1">Leaf</tissue>
    </source>
</reference>
<dbReference type="EMBL" id="RWGY01000031">
    <property type="protein sequence ID" value="TVU14905.1"/>
    <property type="molecule type" value="Genomic_DNA"/>
</dbReference>
<gene>
    <name evidence="1" type="ORF">EJB05_38402</name>
</gene>
<dbReference type="Gramene" id="TVU14905">
    <property type="protein sequence ID" value="TVU14905"/>
    <property type="gene ID" value="EJB05_38402"/>
</dbReference>
<evidence type="ECO:0000313" key="2">
    <source>
        <dbReference type="Proteomes" id="UP000324897"/>
    </source>
</evidence>
<accession>A0A5J9TUD4</accession>
<dbReference type="AlphaFoldDB" id="A0A5J9TUD4"/>
<protein>
    <submittedName>
        <fullName evidence="1">Uncharacterized protein</fullName>
    </submittedName>
</protein>
<keyword evidence="2" id="KW-1185">Reference proteome</keyword>